<dbReference type="InterPro" id="IPR008949">
    <property type="entry name" value="Isoprenoid_synthase_dom_sf"/>
</dbReference>
<dbReference type="VEuPathDB" id="VectorBase:AEPI002209"/>
<dbReference type="STRING" id="199890.A0A182P5L9"/>
<sequence>MAMSKVIRLCGHLRQWQSRTVPALVASVPDGRRRISTGSSVCEKLATKSVQKHDWNRAVSEAEKIVGYPTSFLSLRWLLSDEIANVALHLRKLVGSNHPLLKTAKTLIYNDKNQQAWGLIVLLVSKAAGHVDTIPDMEQDKSAGVLHSQRALAEVTEMIRTSHLVHQGMLNLQSFDNAGNDLSGDSDMIFGNKIALLGGDYLLANACQQVATLRNQDLNMLISSAFRDLAESNFIGERDEQNNPLPTKPSALAKELATDVNSLDDLGFGDLEDNTEPMKIDGVVGHPEKEWSLRHVLGGGSLLGKSCQGALMLGGHPEALQKQGYLFGKHLSLAWQACIDMQPFLLPKLPLGAQFSLVSAPVLFHLEHDTALYEEIDKGRRSVDNIDYAKVHEAVLQGPGLEKTKILQRKHSLAAMKVLNELPATDARRALQNIILAMQELMYGMQARLRTHLRNGVAKVVASSTVPSSSSPPSSVAFVPGRWIATGGANQDKLATKAVPKHDWNRAVSEAEKIVGYPTSFLSLRWLLSDEIANVALHLRKLVGSNHPLLRTAKILIYNGKNNMQAWGLIVLLVSKAVGHAPTVPDLEQDKSAGVLQSQRGLAEITEMIRTAHLVHQGLVNLQPLADAGNELGSDSDTIFGNKIALLSGDYLLGNACLQLAGLRNQPLIELISSAVRDLAESNFFGERDQQNNPLPSRPLECPVVADDGPASEPEVELSFGDMVDNTQPLSLAGVMGNPEKEWALRHILGAGSLLGKSCQGAMMLAGQSEALQRRGYMFGKHLSLAWQACIDLEPFNSEQLTSDGRFSLVSAPVLFHLEHDPTLYDEIQKGRESVDHIDFAKVHAAVLKGPGPERTRALQKKHSLAAMEVLNELPPSDARTALQNIILAMQDI</sequence>
<dbReference type="Proteomes" id="UP000075885">
    <property type="component" value="Unassembled WGS sequence"/>
</dbReference>
<dbReference type="Gene3D" id="1.10.600.10">
    <property type="entry name" value="Farnesyl Diphosphate Synthase"/>
    <property type="match status" value="2"/>
</dbReference>
<proteinExistence type="predicted"/>
<dbReference type="GO" id="GO:0005739">
    <property type="term" value="C:mitochondrion"/>
    <property type="evidence" value="ECO:0007669"/>
    <property type="project" value="TreeGrafter"/>
</dbReference>
<accession>A0A182P5L9</accession>
<reference evidence="1" key="2">
    <citation type="submission" date="2020-05" db="UniProtKB">
        <authorList>
            <consortium name="EnsemblMetazoa"/>
        </authorList>
    </citation>
    <scope>IDENTIFICATION</scope>
    <source>
        <strain evidence="1">Epiroticus2</strain>
    </source>
</reference>
<dbReference type="PANTHER" id="PTHR12001">
    <property type="entry name" value="GERANYLGERANYL PYROPHOSPHATE SYNTHASE"/>
    <property type="match status" value="1"/>
</dbReference>
<dbReference type="AlphaFoldDB" id="A0A182P5L9"/>
<keyword evidence="2" id="KW-1185">Reference proteome</keyword>
<dbReference type="EnsemblMetazoa" id="AEPI002209-RA">
    <property type="protein sequence ID" value="AEPI002209-PA"/>
    <property type="gene ID" value="AEPI002209"/>
</dbReference>
<evidence type="ECO:0008006" key="3">
    <source>
        <dbReference type="Google" id="ProtNLM"/>
    </source>
</evidence>
<dbReference type="GO" id="GO:0008299">
    <property type="term" value="P:isoprenoid biosynthetic process"/>
    <property type="evidence" value="ECO:0007669"/>
    <property type="project" value="TreeGrafter"/>
</dbReference>
<evidence type="ECO:0000313" key="1">
    <source>
        <dbReference type="EnsemblMetazoa" id="AEPI002209-PA"/>
    </source>
</evidence>
<dbReference type="PANTHER" id="PTHR12001:SF55">
    <property type="entry name" value="ALL TRANS-POLYPRENYL-DIPHOSPHATE SYNTHASE PDSS2"/>
    <property type="match status" value="1"/>
</dbReference>
<reference evidence="2" key="1">
    <citation type="submission" date="2013-03" db="EMBL/GenBank/DDBJ databases">
        <title>The Genome Sequence of Anopheles epiroticus epiroticus2.</title>
        <authorList>
            <consortium name="The Broad Institute Genomics Platform"/>
            <person name="Neafsey D.E."/>
            <person name="Howell P."/>
            <person name="Walker B."/>
            <person name="Young S.K."/>
            <person name="Zeng Q."/>
            <person name="Gargeya S."/>
            <person name="Fitzgerald M."/>
            <person name="Haas B."/>
            <person name="Abouelleil A."/>
            <person name="Allen A.W."/>
            <person name="Alvarado L."/>
            <person name="Arachchi H.M."/>
            <person name="Berlin A.M."/>
            <person name="Chapman S.B."/>
            <person name="Gainer-Dewar J."/>
            <person name="Goldberg J."/>
            <person name="Griggs A."/>
            <person name="Gujja S."/>
            <person name="Hansen M."/>
            <person name="Howarth C."/>
            <person name="Imamovic A."/>
            <person name="Ireland A."/>
            <person name="Larimer J."/>
            <person name="McCowan C."/>
            <person name="Murphy C."/>
            <person name="Pearson M."/>
            <person name="Poon T.W."/>
            <person name="Priest M."/>
            <person name="Roberts A."/>
            <person name="Saif S."/>
            <person name="Shea T."/>
            <person name="Sisk P."/>
            <person name="Sykes S."/>
            <person name="Wortman J."/>
            <person name="Nusbaum C."/>
            <person name="Birren B."/>
        </authorList>
    </citation>
    <scope>NUCLEOTIDE SEQUENCE [LARGE SCALE GENOMIC DNA]</scope>
    <source>
        <strain evidence="2">Epiroticus2</strain>
    </source>
</reference>
<organism evidence="1 2">
    <name type="scientific">Anopheles epiroticus</name>
    <dbReference type="NCBI Taxonomy" id="199890"/>
    <lineage>
        <taxon>Eukaryota</taxon>
        <taxon>Metazoa</taxon>
        <taxon>Ecdysozoa</taxon>
        <taxon>Arthropoda</taxon>
        <taxon>Hexapoda</taxon>
        <taxon>Insecta</taxon>
        <taxon>Pterygota</taxon>
        <taxon>Neoptera</taxon>
        <taxon>Endopterygota</taxon>
        <taxon>Diptera</taxon>
        <taxon>Nematocera</taxon>
        <taxon>Culicoidea</taxon>
        <taxon>Culicidae</taxon>
        <taxon>Anophelinae</taxon>
        <taxon>Anopheles</taxon>
    </lineage>
</organism>
<dbReference type="GO" id="GO:0006744">
    <property type="term" value="P:ubiquinone biosynthetic process"/>
    <property type="evidence" value="ECO:0007669"/>
    <property type="project" value="TreeGrafter"/>
</dbReference>
<dbReference type="GO" id="GO:1990234">
    <property type="term" value="C:transferase complex"/>
    <property type="evidence" value="ECO:0007669"/>
    <property type="project" value="TreeGrafter"/>
</dbReference>
<dbReference type="SUPFAM" id="SSF48576">
    <property type="entry name" value="Terpenoid synthases"/>
    <property type="match status" value="2"/>
</dbReference>
<dbReference type="GO" id="GO:0004659">
    <property type="term" value="F:prenyltransferase activity"/>
    <property type="evidence" value="ECO:0007669"/>
    <property type="project" value="TreeGrafter"/>
</dbReference>
<protein>
    <recommendedName>
        <fullName evidence="3">Decaprenyl-diphosphate synthase subunit 2</fullName>
    </recommendedName>
</protein>
<evidence type="ECO:0000313" key="2">
    <source>
        <dbReference type="Proteomes" id="UP000075885"/>
    </source>
</evidence>
<name>A0A182P5L9_9DIPT</name>